<evidence type="ECO:0000259" key="2">
    <source>
        <dbReference type="Pfam" id="PF20235"/>
    </source>
</evidence>
<reference evidence="3" key="1">
    <citation type="submission" date="2020-10" db="EMBL/GenBank/DDBJ databases">
        <authorList>
            <person name="Han B."/>
            <person name="Lu T."/>
            <person name="Zhao Q."/>
            <person name="Huang X."/>
            <person name="Zhao Y."/>
        </authorList>
    </citation>
    <scope>NUCLEOTIDE SEQUENCE</scope>
</reference>
<evidence type="ECO:0000313" key="4">
    <source>
        <dbReference type="Proteomes" id="UP000604825"/>
    </source>
</evidence>
<keyword evidence="4" id="KW-1185">Reference proteome</keyword>
<evidence type="ECO:0000313" key="3">
    <source>
        <dbReference type="EMBL" id="CAD6255021.1"/>
    </source>
</evidence>
<comment type="caution">
    <text evidence="3">The sequence shown here is derived from an EMBL/GenBank/DDBJ whole genome shotgun (WGS) entry which is preliminary data.</text>
</comment>
<gene>
    <name evidence="3" type="ORF">NCGR_LOCUS38618</name>
</gene>
<dbReference type="AlphaFoldDB" id="A0A811QFY5"/>
<feature type="domain" description="PIR2-like helical" evidence="2">
    <location>
        <begin position="182"/>
        <end position="268"/>
    </location>
</feature>
<dbReference type="PANTHER" id="PTHR33120:SF5">
    <property type="entry name" value="PIR2-LIKE HELICAL DOMAIN-CONTAINING PROTEIN"/>
    <property type="match status" value="1"/>
</dbReference>
<dbReference type="OrthoDB" id="639207at2759"/>
<evidence type="ECO:0000259" key="1">
    <source>
        <dbReference type="Pfam" id="PF12274"/>
    </source>
</evidence>
<dbReference type="InterPro" id="IPR046527">
    <property type="entry name" value="PIR2-like_helical"/>
</dbReference>
<dbReference type="Proteomes" id="UP000604825">
    <property type="component" value="Unassembled WGS sequence"/>
</dbReference>
<dbReference type="PANTHER" id="PTHR33120">
    <property type="entry name" value="EXPRESSED PROTEIN-RELATED"/>
    <property type="match status" value="1"/>
</dbReference>
<dbReference type="EMBL" id="CAJGYO010000009">
    <property type="protein sequence ID" value="CAD6255021.1"/>
    <property type="molecule type" value="Genomic_DNA"/>
</dbReference>
<accession>A0A811QFY5</accession>
<dbReference type="Pfam" id="PF12274">
    <property type="entry name" value="DUF3615"/>
    <property type="match status" value="1"/>
</dbReference>
<feature type="domain" description="DUF3615" evidence="1">
    <location>
        <begin position="389"/>
        <end position="496"/>
    </location>
</feature>
<sequence>MLAPSVDVIVSPFSRRAAPSSGITIAASQEAAMGDDGAGCCPRRVARPPRHRYAPSSKEHCEARSGLLSKIESSYTEAQHRLAVRGRPVTLSRFLDAGVCIGLLDPVSNIMIPLRPYLAEWESMRYLLLADADLLCAASTIVADRGMMLHFSLNSPASAPAVEAALALAAQVSKHPQPKQLALARLPRGELRSHLHRSLLRAGHCYGPMDPAVTPVLDVIGLDSLTRLQSRSFYGLVSFIQTRYHHLSEHQSVQCLIAACGQLSLADPKLMSTAEQSKGEQRHHCMWNHYDEVIRSVEQQSPCAGVQEAYMAADIAAWHPNPDEQATFLASWKGDPVVMNQLTSEDVHHWSQFMSPEQTPTPERVCKSGYPVVAGKMRSEVQQRRVSRKKPAYDLHIISCVNKNVGGPEYCEEQIAEDCLSFAPCRYLYTHVNFLATRKDSLSNTSYTTLFFAEFDNKKKDGAPLVCCPVHEPIAFAAEHVRCLYCEAAGARVVHPTSMEFHGGGEEFEKVIHGEHSLSNSWLICKNNFAVERMCAVEEDFMYVDVNETE</sequence>
<organism evidence="3 4">
    <name type="scientific">Miscanthus lutarioriparius</name>
    <dbReference type="NCBI Taxonomy" id="422564"/>
    <lineage>
        <taxon>Eukaryota</taxon>
        <taxon>Viridiplantae</taxon>
        <taxon>Streptophyta</taxon>
        <taxon>Embryophyta</taxon>
        <taxon>Tracheophyta</taxon>
        <taxon>Spermatophyta</taxon>
        <taxon>Magnoliopsida</taxon>
        <taxon>Liliopsida</taxon>
        <taxon>Poales</taxon>
        <taxon>Poaceae</taxon>
        <taxon>PACMAD clade</taxon>
        <taxon>Panicoideae</taxon>
        <taxon>Andropogonodae</taxon>
        <taxon>Andropogoneae</taxon>
        <taxon>Saccharinae</taxon>
        <taxon>Miscanthus</taxon>
    </lineage>
</organism>
<dbReference type="Pfam" id="PF20235">
    <property type="entry name" value="PIR2-like_helical"/>
    <property type="match status" value="2"/>
</dbReference>
<protein>
    <submittedName>
        <fullName evidence="3">Uncharacterized protein</fullName>
    </submittedName>
</protein>
<name>A0A811QFY5_9POAL</name>
<proteinExistence type="predicted"/>
<dbReference type="InterPro" id="IPR022059">
    <property type="entry name" value="DUF3615"/>
</dbReference>
<feature type="domain" description="PIR2-like helical" evidence="2">
    <location>
        <begin position="69"/>
        <end position="111"/>
    </location>
</feature>